<dbReference type="GO" id="GO:0008061">
    <property type="term" value="F:chitin binding"/>
    <property type="evidence" value="ECO:0007669"/>
    <property type="project" value="TreeGrafter"/>
</dbReference>
<keyword evidence="4" id="KW-1185">Reference proteome</keyword>
<feature type="non-terminal residue" evidence="3">
    <location>
        <position position="135"/>
    </location>
</feature>
<evidence type="ECO:0000313" key="3">
    <source>
        <dbReference type="EMBL" id="CAD7662559.1"/>
    </source>
</evidence>
<reference evidence="3" key="1">
    <citation type="submission" date="2020-11" db="EMBL/GenBank/DDBJ databases">
        <authorList>
            <person name="Tran Van P."/>
        </authorList>
    </citation>
    <scope>NUCLEOTIDE SEQUENCE</scope>
</reference>
<keyword evidence="1" id="KW-0732">Signal</keyword>
<dbReference type="GO" id="GO:0005975">
    <property type="term" value="P:carbohydrate metabolic process"/>
    <property type="evidence" value="ECO:0007669"/>
    <property type="project" value="InterPro"/>
</dbReference>
<feature type="signal peptide" evidence="1">
    <location>
        <begin position="1"/>
        <end position="20"/>
    </location>
</feature>
<evidence type="ECO:0000313" key="4">
    <source>
        <dbReference type="Proteomes" id="UP000728032"/>
    </source>
</evidence>
<accession>A0A7R9MM21</accession>
<dbReference type="GO" id="GO:0006032">
    <property type="term" value="P:chitin catabolic process"/>
    <property type="evidence" value="ECO:0007669"/>
    <property type="project" value="TreeGrafter"/>
</dbReference>
<dbReference type="PANTHER" id="PTHR11177:SF390">
    <property type="entry name" value="CHITINASE 11"/>
    <property type="match status" value="1"/>
</dbReference>
<dbReference type="PROSITE" id="PS51910">
    <property type="entry name" value="GH18_2"/>
    <property type="match status" value="1"/>
</dbReference>
<name>A0A7R9MM21_9ACAR</name>
<dbReference type="EMBL" id="OC943132">
    <property type="protein sequence ID" value="CAD7662559.1"/>
    <property type="molecule type" value="Genomic_DNA"/>
</dbReference>
<feature type="chain" id="PRO_5035592594" description="GH18 domain-containing protein" evidence="1">
    <location>
        <begin position="21"/>
        <end position="135"/>
    </location>
</feature>
<evidence type="ECO:0000259" key="2">
    <source>
        <dbReference type="PROSITE" id="PS51910"/>
    </source>
</evidence>
<gene>
    <name evidence="3" type="ORF">ONB1V03_LOCUS19119</name>
</gene>
<dbReference type="PANTHER" id="PTHR11177">
    <property type="entry name" value="CHITINASE"/>
    <property type="match status" value="1"/>
</dbReference>
<dbReference type="InterPro" id="IPR001223">
    <property type="entry name" value="Glyco_hydro18_cat"/>
</dbReference>
<proteinExistence type="predicted"/>
<dbReference type="Pfam" id="PF00704">
    <property type="entry name" value="Glyco_hydro_18"/>
    <property type="match status" value="1"/>
</dbReference>
<dbReference type="AlphaFoldDB" id="A0A7R9MM21"/>
<dbReference type="InterPro" id="IPR050314">
    <property type="entry name" value="Glycosyl_Hydrlase_18"/>
</dbReference>
<dbReference type="GO" id="GO:0004568">
    <property type="term" value="F:chitinase activity"/>
    <property type="evidence" value="ECO:0007669"/>
    <property type="project" value="TreeGrafter"/>
</dbReference>
<dbReference type="Proteomes" id="UP000728032">
    <property type="component" value="Unassembled WGS sequence"/>
</dbReference>
<dbReference type="EMBL" id="CAJPVJ010028307">
    <property type="protein sequence ID" value="CAG2179695.1"/>
    <property type="molecule type" value="Genomic_DNA"/>
</dbReference>
<protein>
    <recommendedName>
        <fullName evidence="2">GH18 domain-containing protein</fullName>
    </recommendedName>
</protein>
<dbReference type="InterPro" id="IPR017853">
    <property type="entry name" value="GH"/>
</dbReference>
<sequence length="135" mass="15059">MSYVLSKSLLFLLLIHFCFLQIDCKFKRVCYLRADPIQRIDVQSINGSLCTHLILGFAVVINGTIAPHEANDVLYYENVTQLKKNFTDLKVMLSVGGGGMDGSGLHEVCSNQTNIDRFVSSVLDLLLKYNLDGLD</sequence>
<dbReference type="SUPFAM" id="SSF51445">
    <property type="entry name" value="(Trans)glycosidases"/>
    <property type="match status" value="1"/>
</dbReference>
<dbReference type="Gene3D" id="3.20.20.80">
    <property type="entry name" value="Glycosidases"/>
    <property type="match status" value="1"/>
</dbReference>
<organism evidence="3">
    <name type="scientific">Oppiella nova</name>
    <dbReference type="NCBI Taxonomy" id="334625"/>
    <lineage>
        <taxon>Eukaryota</taxon>
        <taxon>Metazoa</taxon>
        <taxon>Ecdysozoa</taxon>
        <taxon>Arthropoda</taxon>
        <taxon>Chelicerata</taxon>
        <taxon>Arachnida</taxon>
        <taxon>Acari</taxon>
        <taxon>Acariformes</taxon>
        <taxon>Sarcoptiformes</taxon>
        <taxon>Oribatida</taxon>
        <taxon>Brachypylina</taxon>
        <taxon>Oppioidea</taxon>
        <taxon>Oppiidae</taxon>
        <taxon>Oppiella</taxon>
    </lineage>
</organism>
<dbReference type="GO" id="GO:0005576">
    <property type="term" value="C:extracellular region"/>
    <property type="evidence" value="ECO:0007669"/>
    <property type="project" value="TreeGrafter"/>
</dbReference>
<feature type="domain" description="GH18" evidence="2">
    <location>
        <begin position="26"/>
        <end position="135"/>
    </location>
</feature>
<evidence type="ECO:0000256" key="1">
    <source>
        <dbReference type="SAM" id="SignalP"/>
    </source>
</evidence>